<dbReference type="RefSeq" id="XP_008077206.1">
    <property type="nucleotide sequence ID" value="XM_008079015.1"/>
</dbReference>
<dbReference type="CDD" id="cd14688">
    <property type="entry name" value="bZIP_YAP"/>
    <property type="match status" value="1"/>
</dbReference>
<dbReference type="AlphaFoldDB" id="S3EDN0"/>
<keyword evidence="3" id="KW-1185">Reference proteome</keyword>
<evidence type="ECO:0000313" key="2">
    <source>
        <dbReference type="EMBL" id="EPE36388.1"/>
    </source>
</evidence>
<dbReference type="PANTHER" id="PTHR38116">
    <property type="entry name" value="CHROMOSOME 7, WHOLE GENOME SHOTGUN SEQUENCE"/>
    <property type="match status" value="1"/>
</dbReference>
<dbReference type="Proteomes" id="UP000016922">
    <property type="component" value="Unassembled WGS sequence"/>
</dbReference>
<evidence type="ECO:0000313" key="3">
    <source>
        <dbReference type="Proteomes" id="UP000016922"/>
    </source>
</evidence>
<feature type="region of interest" description="Disordered" evidence="1">
    <location>
        <begin position="1"/>
        <end position="34"/>
    </location>
</feature>
<dbReference type="PANTHER" id="PTHR38116:SF1">
    <property type="entry name" value="BZIP DOMAIN-CONTAINING PROTEIN"/>
    <property type="match status" value="1"/>
</dbReference>
<organism evidence="2 3">
    <name type="scientific">Glarea lozoyensis (strain ATCC 20868 / MF5171)</name>
    <dbReference type="NCBI Taxonomy" id="1116229"/>
    <lineage>
        <taxon>Eukaryota</taxon>
        <taxon>Fungi</taxon>
        <taxon>Dikarya</taxon>
        <taxon>Ascomycota</taxon>
        <taxon>Pezizomycotina</taxon>
        <taxon>Leotiomycetes</taxon>
        <taxon>Helotiales</taxon>
        <taxon>Helotiaceae</taxon>
        <taxon>Glarea</taxon>
    </lineage>
</organism>
<evidence type="ECO:0008006" key="4">
    <source>
        <dbReference type="Google" id="ProtNLM"/>
    </source>
</evidence>
<dbReference type="KEGG" id="glz:GLAREA_05726"/>
<reference evidence="2 3" key="1">
    <citation type="journal article" date="2013" name="BMC Genomics">
        <title>Genomics-driven discovery of the pneumocandin biosynthetic gene cluster in the fungus Glarea lozoyensis.</title>
        <authorList>
            <person name="Chen L."/>
            <person name="Yue Q."/>
            <person name="Zhang X."/>
            <person name="Xiang M."/>
            <person name="Wang C."/>
            <person name="Li S."/>
            <person name="Che Y."/>
            <person name="Ortiz-Lopez F.J."/>
            <person name="Bills G.F."/>
            <person name="Liu X."/>
            <person name="An Z."/>
        </authorList>
    </citation>
    <scope>NUCLEOTIDE SEQUENCE [LARGE SCALE GENOMIC DNA]</scope>
    <source>
        <strain evidence="3">ATCC 20868 / MF5171</strain>
    </source>
</reference>
<dbReference type="eggNOG" id="ENOG502S6JE">
    <property type="taxonomic scope" value="Eukaryota"/>
</dbReference>
<name>S3EDN0_GLAL2</name>
<gene>
    <name evidence="2" type="ORF">GLAREA_05726</name>
</gene>
<sequence length="333" mass="37885">MASSLPTPKGELGVQLDRMPQQEGVRTADDDWTGRSDAVERRRLQNRIHQRAFRKKKTDKRRLERAGALGSSSASEAYRIEDISSTATPTAYTTTTSTSTTTKTTTIPIHSTQPPNNSTTIYASLQNKPDTLKTPVKWADLSPAQANQVLHRFDNYMRQQALIASPRTDLLLTLIQYNVFRALVSNTHALGVGFEWLEGEATSSFYTDTWNSVDCPAVLRPTQLQRTVEHHPWIDLFPFPALRDNILRQGEEFDDDELCYNLVEVCHAPSERSGLIVWGEPSEPRNWEVSEGFLERFAWVLGGCWELRDSTNYWREKRGEELLWFSVTLPAEP</sequence>
<dbReference type="OrthoDB" id="2245989at2759"/>
<dbReference type="Pfam" id="PF11905">
    <property type="entry name" value="DUF3425"/>
    <property type="match status" value="1"/>
</dbReference>
<dbReference type="HOGENOM" id="CLU_033726_0_0_1"/>
<proteinExistence type="predicted"/>
<feature type="compositionally biased region" description="Low complexity" evidence="1">
    <location>
        <begin position="90"/>
        <end position="112"/>
    </location>
</feature>
<protein>
    <recommendedName>
        <fullName evidence="4">BZIP domain-containing protein</fullName>
    </recommendedName>
</protein>
<evidence type="ECO:0000256" key="1">
    <source>
        <dbReference type="SAM" id="MobiDB-lite"/>
    </source>
</evidence>
<dbReference type="GeneID" id="19464780"/>
<dbReference type="OMA" id="DEPLCHD"/>
<accession>S3EDN0</accession>
<dbReference type="EMBL" id="KE145353">
    <property type="protein sequence ID" value="EPE36388.1"/>
    <property type="molecule type" value="Genomic_DNA"/>
</dbReference>
<feature type="region of interest" description="Disordered" evidence="1">
    <location>
        <begin position="90"/>
        <end position="117"/>
    </location>
</feature>
<dbReference type="InterPro" id="IPR021833">
    <property type="entry name" value="DUF3425"/>
</dbReference>